<dbReference type="RefSeq" id="WP_150904137.1">
    <property type="nucleotide sequence ID" value="NZ_VTWT01000006.1"/>
</dbReference>
<organism evidence="2 3">
    <name type="scientific">Adhaeribacter soli</name>
    <dbReference type="NCBI Taxonomy" id="2607655"/>
    <lineage>
        <taxon>Bacteria</taxon>
        <taxon>Pseudomonadati</taxon>
        <taxon>Bacteroidota</taxon>
        <taxon>Cytophagia</taxon>
        <taxon>Cytophagales</taxon>
        <taxon>Hymenobacteraceae</taxon>
        <taxon>Adhaeribacter</taxon>
    </lineage>
</organism>
<gene>
    <name evidence="2" type="ORF">F0P94_12005</name>
</gene>
<feature type="region of interest" description="Disordered" evidence="1">
    <location>
        <begin position="48"/>
        <end position="68"/>
    </location>
</feature>
<keyword evidence="3" id="KW-1185">Reference proteome</keyword>
<name>A0A5N1IRK0_9BACT</name>
<dbReference type="PROSITE" id="PS51257">
    <property type="entry name" value="PROKAR_LIPOPROTEIN"/>
    <property type="match status" value="1"/>
</dbReference>
<comment type="caution">
    <text evidence="2">The sequence shown here is derived from an EMBL/GenBank/DDBJ whole genome shotgun (WGS) entry which is preliminary data.</text>
</comment>
<proteinExistence type="predicted"/>
<dbReference type="AlphaFoldDB" id="A0A5N1IRK0"/>
<accession>A0A5N1IRK0</accession>
<evidence type="ECO:0000256" key="1">
    <source>
        <dbReference type="SAM" id="MobiDB-lite"/>
    </source>
</evidence>
<protein>
    <recommendedName>
        <fullName evidence="4">Lipoprotein</fullName>
    </recommendedName>
</protein>
<reference evidence="2 3" key="1">
    <citation type="submission" date="2019-09" db="EMBL/GenBank/DDBJ databases">
        <title>Genome sequence of Adhaeribacter sp. M2.</title>
        <authorList>
            <person name="Srinivasan S."/>
        </authorList>
    </citation>
    <scope>NUCLEOTIDE SEQUENCE [LARGE SCALE GENOMIC DNA]</scope>
    <source>
        <strain evidence="2 3">M2</strain>
    </source>
</reference>
<dbReference type="Proteomes" id="UP000326570">
    <property type="component" value="Unassembled WGS sequence"/>
</dbReference>
<evidence type="ECO:0000313" key="3">
    <source>
        <dbReference type="Proteomes" id="UP000326570"/>
    </source>
</evidence>
<dbReference type="EMBL" id="VTWT01000006">
    <property type="protein sequence ID" value="KAA9332724.1"/>
    <property type="molecule type" value="Genomic_DNA"/>
</dbReference>
<sequence>MKKGICFPALLFMVLFGGCRPEQPMKEKEGLKSPATVVSAAQGSGAVSASVQAPASEGSDTESDCVRGPAEPVVDKKIFPNSTFRLNEDKITGTETVNLPTGDRLLIRNEGCESYVLTFEFETSRFKGDTADAYLWAENSVKLMKEAQKGIKSPIAISAGTRTLENLLQKTVRFDFGEEVPFEEGEIPSVLTLNRVKKLPNKKYLVSLTYYTGPL</sequence>
<evidence type="ECO:0000313" key="2">
    <source>
        <dbReference type="EMBL" id="KAA9332724.1"/>
    </source>
</evidence>
<evidence type="ECO:0008006" key="4">
    <source>
        <dbReference type="Google" id="ProtNLM"/>
    </source>
</evidence>